<accession>A0A1A9ZRX8</accession>
<protein>
    <submittedName>
        <fullName evidence="1">Uncharacterized protein</fullName>
    </submittedName>
</protein>
<sequence length="258" mass="29248">MWLEQTKKTRVLSPPDCHISSEELFTISHWLEQNLKFEYAIIYSAERGKLVLRSLLSSSFKNNQKRSSWGNEPLNLLSEPHTKFGGCASQSVSQNSVKRQFFKETGTTRKLHVRRLNSHIDPYVLPSEPQMGPLSISKRVQRSPQSLRDVFRSNDRGTSNTCLPQFEDRILQGLAYRRPSDPHVGLATRQHDSRHIRVDWQCLRLVLTTPCPQVCSFISQVELYTLPSDAQTGPSLGALLQSTGHDSRIALVLLQGPT</sequence>
<name>A0A1A9ZRX8_GLOPL</name>
<reference evidence="2" key="1">
    <citation type="submission" date="2014-03" db="EMBL/GenBank/DDBJ databases">
        <authorList>
            <person name="Aksoy S."/>
            <person name="Warren W."/>
            <person name="Wilson R.K."/>
        </authorList>
    </citation>
    <scope>NUCLEOTIDE SEQUENCE [LARGE SCALE GENOMIC DNA]</scope>
    <source>
        <strain evidence="2">IAEA</strain>
    </source>
</reference>
<reference evidence="1" key="2">
    <citation type="submission" date="2020-05" db="UniProtKB">
        <authorList>
            <consortium name="EnsemblMetazoa"/>
        </authorList>
    </citation>
    <scope>IDENTIFICATION</scope>
    <source>
        <strain evidence="1">IAEA</strain>
    </source>
</reference>
<evidence type="ECO:0000313" key="2">
    <source>
        <dbReference type="Proteomes" id="UP000092445"/>
    </source>
</evidence>
<dbReference type="VEuPathDB" id="VectorBase:GPAI023154"/>
<dbReference type="AlphaFoldDB" id="A0A1A9ZRX8"/>
<evidence type="ECO:0000313" key="1">
    <source>
        <dbReference type="EnsemblMetazoa" id="GPAI023154-PA"/>
    </source>
</evidence>
<dbReference type="Proteomes" id="UP000092445">
    <property type="component" value="Unassembled WGS sequence"/>
</dbReference>
<proteinExistence type="predicted"/>
<dbReference type="STRING" id="7398.A0A1A9ZRX8"/>
<keyword evidence="2" id="KW-1185">Reference proteome</keyword>
<organism evidence="1 2">
    <name type="scientific">Glossina pallidipes</name>
    <name type="common">Tsetse fly</name>
    <dbReference type="NCBI Taxonomy" id="7398"/>
    <lineage>
        <taxon>Eukaryota</taxon>
        <taxon>Metazoa</taxon>
        <taxon>Ecdysozoa</taxon>
        <taxon>Arthropoda</taxon>
        <taxon>Hexapoda</taxon>
        <taxon>Insecta</taxon>
        <taxon>Pterygota</taxon>
        <taxon>Neoptera</taxon>
        <taxon>Endopterygota</taxon>
        <taxon>Diptera</taxon>
        <taxon>Brachycera</taxon>
        <taxon>Muscomorpha</taxon>
        <taxon>Hippoboscoidea</taxon>
        <taxon>Glossinidae</taxon>
        <taxon>Glossina</taxon>
    </lineage>
</organism>
<dbReference type="EnsemblMetazoa" id="GPAI023154-RA">
    <property type="protein sequence ID" value="GPAI023154-PA"/>
    <property type="gene ID" value="GPAI023154"/>
</dbReference>